<organism evidence="2 3">
    <name type="scientific">Fodinibius salsisoli</name>
    <dbReference type="NCBI Taxonomy" id="2820877"/>
    <lineage>
        <taxon>Bacteria</taxon>
        <taxon>Pseudomonadati</taxon>
        <taxon>Balneolota</taxon>
        <taxon>Balneolia</taxon>
        <taxon>Balneolales</taxon>
        <taxon>Balneolaceae</taxon>
        <taxon>Fodinibius</taxon>
    </lineage>
</organism>
<evidence type="ECO:0000313" key="3">
    <source>
        <dbReference type="Proteomes" id="UP001207918"/>
    </source>
</evidence>
<keyword evidence="3" id="KW-1185">Reference proteome</keyword>
<protein>
    <recommendedName>
        <fullName evidence="4">Outer membrane protein beta-barrel domain-containing protein</fullName>
    </recommendedName>
</protein>
<evidence type="ECO:0008006" key="4">
    <source>
        <dbReference type="Google" id="ProtNLM"/>
    </source>
</evidence>
<dbReference type="Proteomes" id="UP001207918">
    <property type="component" value="Unassembled WGS sequence"/>
</dbReference>
<accession>A0ABT3PPC8</accession>
<evidence type="ECO:0000313" key="2">
    <source>
        <dbReference type="EMBL" id="MCW9707700.1"/>
    </source>
</evidence>
<feature type="chain" id="PRO_5046232410" description="Outer membrane protein beta-barrel domain-containing protein" evidence="1">
    <location>
        <begin position="20"/>
        <end position="201"/>
    </location>
</feature>
<evidence type="ECO:0000256" key="1">
    <source>
        <dbReference type="SAM" id="SignalP"/>
    </source>
</evidence>
<name>A0ABT3PPC8_9BACT</name>
<dbReference type="RefSeq" id="WP_265766490.1">
    <property type="nucleotide sequence ID" value="NZ_JAGGJA010000008.1"/>
</dbReference>
<reference evidence="2 3" key="1">
    <citation type="submission" date="2021-03" db="EMBL/GenBank/DDBJ databases">
        <title>Aliifodinibius sp. nov., a new bacterium isolated from saline soil.</title>
        <authorList>
            <person name="Galisteo C."/>
            <person name="De La Haba R."/>
            <person name="Sanchez-Porro C."/>
            <person name="Ventosa A."/>
        </authorList>
    </citation>
    <scope>NUCLEOTIDE SEQUENCE [LARGE SCALE GENOMIC DNA]</scope>
    <source>
        <strain evidence="2 3">1BSP15-2V2</strain>
    </source>
</reference>
<sequence>MRLLLSCATLILFASNLYAQEHEGILVSFQQKRAPNFELYNQSHSSITPWELEISAYGLEETPFELGAYLSDGYDSSITIAYGLNFAYLYPINDVQLLKAGLNAGRFKMKSFKDTVELGALLEDEYHESFKPFLEWQWDFTRYFSLFAQAGYRFIRTETGVVEKILSRYENGSIRSYRVDRDYDFYSSGFEFGAGISIRIH</sequence>
<feature type="signal peptide" evidence="1">
    <location>
        <begin position="1"/>
        <end position="19"/>
    </location>
</feature>
<dbReference type="EMBL" id="JAGGJA010000008">
    <property type="protein sequence ID" value="MCW9707700.1"/>
    <property type="molecule type" value="Genomic_DNA"/>
</dbReference>
<proteinExistence type="predicted"/>
<comment type="caution">
    <text evidence="2">The sequence shown here is derived from an EMBL/GenBank/DDBJ whole genome shotgun (WGS) entry which is preliminary data.</text>
</comment>
<gene>
    <name evidence="2" type="ORF">J6I44_12605</name>
</gene>
<keyword evidence="1" id="KW-0732">Signal</keyword>